<feature type="domain" description="DUF4214" evidence="1">
    <location>
        <begin position="48"/>
        <end position="109"/>
    </location>
</feature>
<dbReference type="Pfam" id="PF13946">
    <property type="entry name" value="DUF4214"/>
    <property type="match status" value="1"/>
</dbReference>
<dbReference type="PRINTS" id="PR00313">
    <property type="entry name" value="CABNDNGRPT"/>
</dbReference>
<gene>
    <name evidence="2" type="ORF">GPA24_12530</name>
</gene>
<proteinExistence type="predicted"/>
<dbReference type="Pfam" id="PF00353">
    <property type="entry name" value="HemolysinCabind"/>
    <property type="match status" value="5"/>
</dbReference>
<evidence type="ECO:0000313" key="3">
    <source>
        <dbReference type="Proteomes" id="UP000633943"/>
    </source>
</evidence>
<dbReference type="SUPFAM" id="SSF51120">
    <property type="entry name" value="beta-Roll"/>
    <property type="match status" value="2"/>
</dbReference>
<protein>
    <submittedName>
        <fullName evidence="2">DUF4214 domain-containing protein</fullName>
    </submittedName>
</protein>
<organism evidence="2 3">
    <name type="scientific">Aromatoleum bremense</name>
    <dbReference type="NCBI Taxonomy" id="76115"/>
    <lineage>
        <taxon>Bacteria</taxon>
        <taxon>Pseudomonadati</taxon>
        <taxon>Pseudomonadota</taxon>
        <taxon>Betaproteobacteria</taxon>
        <taxon>Rhodocyclales</taxon>
        <taxon>Rhodocyclaceae</taxon>
        <taxon>Aromatoleum</taxon>
    </lineage>
</organism>
<dbReference type="InterPro" id="IPR011049">
    <property type="entry name" value="Serralysin-like_metalloprot_C"/>
</dbReference>
<dbReference type="RefSeq" id="WP_169202940.1">
    <property type="nucleotide sequence ID" value="NZ_CP059467.1"/>
</dbReference>
<dbReference type="InterPro" id="IPR001343">
    <property type="entry name" value="Hemolysn_Ca-bd"/>
</dbReference>
<dbReference type="Proteomes" id="UP000633943">
    <property type="component" value="Unassembled WGS sequence"/>
</dbReference>
<dbReference type="Gene3D" id="2.160.20.160">
    <property type="match status" value="1"/>
</dbReference>
<dbReference type="Gene3D" id="2.150.10.10">
    <property type="entry name" value="Serralysin-like metalloprotease, C-terminal"/>
    <property type="match status" value="2"/>
</dbReference>
<reference evidence="2 3" key="1">
    <citation type="submission" date="2019-12" db="EMBL/GenBank/DDBJ databases">
        <title>Comparative genomics gives insights into the taxonomy of the Azoarcus-Aromatoleum group and reveals separate origins of nif in the plant-associated Azoarcus and non-plant-associated Aromatoleum sub-groups.</title>
        <authorList>
            <person name="Lafos M."/>
            <person name="Maluk M."/>
            <person name="Batista M."/>
            <person name="Junghare M."/>
            <person name="Carmona M."/>
            <person name="Faoro H."/>
            <person name="Cruz L.M."/>
            <person name="Battistoni F."/>
            <person name="De Souza E."/>
            <person name="Pedrosa F."/>
            <person name="Chen W.-M."/>
            <person name="Poole P.S."/>
            <person name="Dixon R.A."/>
            <person name="James E.K."/>
        </authorList>
    </citation>
    <scope>NUCLEOTIDE SEQUENCE [LARGE SCALE GENOMIC DNA]</scope>
    <source>
        <strain evidence="2 3">PbN1</strain>
    </source>
</reference>
<name>A0ABX1NXU5_9RHOO</name>
<keyword evidence="3" id="KW-1185">Reference proteome</keyword>
<dbReference type="InterPro" id="IPR025282">
    <property type="entry name" value="DUF4214"/>
</dbReference>
<accession>A0ABX1NXU5</accession>
<evidence type="ECO:0000259" key="1">
    <source>
        <dbReference type="Pfam" id="PF13946"/>
    </source>
</evidence>
<evidence type="ECO:0000313" key="2">
    <source>
        <dbReference type="EMBL" id="NMG16355.1"/>
    </source>
</evidence>
<sequence>MAVTTQQQIAAAYVAFFNRAPDLDGLNFWETEAANSGLNDLELMRDIAAGFAQHPSFDSLYGGLGNAAFIDAIYLNIGGAPADANGKAHWLGLIESGELSRSDFVADFVYGLLTITPETLDGLVASGEITEQEKTDALLRQDRLTNKSAVALNFTQEMGDASNLSPGTDPLDPASLAEDPVYQASQAIIAGVTEDDATMDAPNAYLADTPTIEGILAAFGDDAPVAGQTFTLTTGNDLIPGLIGSAGTADTAGDDKVIGNSSTFNPSDAIDAGEGADLLSLVLNEADTTYAGVNVANVEALELRAVASAAGDEVRVSMTDFDSALADLRIVKSTGNIAIEDLQAGIAVTIDDVRGNVDVDFDNQNVPAAVDISVNEFGESAGAVGQPTLSIDEAVGTVNLVDAAAGPAFYNDFALMGGFGTLNVTGGANGTELTTVVESSADTLAADFTGNESDDKNLTVVTPDGQTLTLATGQYDDDVAIEVQGDANLTVELGEGANNLDILGGVVPDGFLGVAAASSIDAVITAGAGDDVVNIEPSAATLDANLGDGNNQLFMGDGSDVNVVTGAGDDYIATDDLGSATFALGEGDNTLVGDDVGSIGVAAGSGNDYVGLGSVGSADIALGDGDNHLDIDSVGSLLFTSGAGQDMVHVYGTVDSANISVGDNDDHVGLYGGNGLEDGFGNAAGHAIAGGDGSDRLIVERLALVDAIGAFANVTSVETLELYGDNGGSLDGVISGANAAGVGTYAFNSNTSGEDIALTNVAHDVTVNMSLVQGDTEGQNFTLTQTPDDGTNTATLGLNLAEFSVGFADTYSFGVITADTTETLNIAAQHTSSGTDDTLDIDNLFSADLTTLNLSGDVSLNFLNVNAPNLELVDATGTTAGVAIALDDVADVVTVEGGSGNDNVVLYDAASRLIADGGAGDDYLEGFGNDDVLRGGEGNDVIDAMGGIDEVYGDAGDDLFNWDAAELSAADLVDGGEGTDTVDLSNSLGVRNDDFFFEWSSVENLNLDAGGNDLTLGAIATAAGLQTLQLSNDGVDGDTITLIEGFASDVAIHLSNGADTIDDTLDAAHAIDLRVFATETQLTAADTLTGGTGNDTLTLTSTFGGAADMTGVTGFENVVIEQGPNGYEWMQLVVGADTVVADGGTLNVDATDQTTWFSFDGSAETTGGGRFNVTVGDHASTIIGGAGDDIITGGHGLFGVEGPTGHDIDGGAGNDTITLGDGSVLDEAATVDAGTGNDTVTTGGGDDVIVGGDGSDLINAGNGANIVTGGLGGDTLTGGTDVDTYVYVSQAESTGLNHDVITNFAGGFGGDVINLQGVLAEAGLAGDIVFLGNFANTTLANTALASGDTNLDAVFVTGEQFVYVDVNDNGVIDDSDMAIELTGVASLTADNFAVPV</sequence>
<dbReference type="EMBL" id="WTVP01000033">
    <property type="protein sequence ID" value="NMG16355.1"/>
    <property type="molecule type" value="Genomic_DNA"/>
</dbReference>
<comment type="caution">
    <text evidence="2">The sequence shown here is derived from an EMBL/GenBank/DDBJ whole genome shotgun (WGS) entry which is preliminary data.</text>
</comment>